<feature type="region of interest" description="Disordered" evidence="12">
    <location>
        <begin position="1060"/>
        <end position="1084"/>
    </location>
</feature>
<evidence type="ECO:0000256" key="7">
    <source>
        <dbReference type="ARBA" id="ARBA00022946"/>
    </source>
</evidence>
<feature type="region of interest" description="Disordered" evidence="12">
    <location>
        <begin position="1"/>
        <end position="36"/>
    </location>
</feature>
<dbReference type="EMBL" id="JAWHQM010000002">
    <property type="protein sequence ID" value="KAK5625061.1"/>
    <property type="molecule type" value="Genomic_DNA"/>
</dbReference>
<proteinExistence type="inferred from homology"/>
<feature type="compositionally biased region" description="Polar residues" evidence="12">
    <location>
        <begin position="1064"/>
        <end position="1074"/>
    </location>
</feature>
<dbReference type="EC" id="2.7.7.6" evidence="11"/>
<keyword evidence="6 11" id="KW-0548">Nucleotidyltransferase</keyword>
<evidence type="ECO:0000256" key="12">
    <source>
        <dbReference type="SAM" id="MobiDB-lite"/>
    </source>
</evidence>
<dbReference type="FunFam" id="1.10.287.280:FF:000001">
    <property type="entry name" value="DNA-directed RNA polymerase"/>
    <property type="match status" value="1"/>
</dbReference>
<feature type="compositionally biased region" description="Polar residues" evidence="12">
    <location>
        <begin position="517"/>
        <end position="536"/>
    </location>
</feature>
<evidence type="ECO:0000256" key="10">
    <source>
        <dbReference type="ARBA" id="ARBA00048552"/>
    </source>
</evidence>
<comment type="catalytic activity">
    <reaction evidence="10 11">
        <text>RNA(n) + a ribonucleoside 5'-triphosphate = RNA(n+1) + diphosphate</text>
        <dbReference type="Rhea" id="RHEA:21248"/>
        <dbReference type="Rhea" id="RHEA-COMP:14527"/>
        <dbReference type="Rhea" id="RHEA-COMP:17342"/>
        <dbReference type="ChEBI" id="CHEBI:33019"/>
        <dbReference type="ChEBI" id="CHEBI:61557"/>
        <dbReference type="ChEBI" id="CHEBI:140395"/>
        <dbReference type="EC" id="2.7.7.6"/>
    </reaction>
</comment>
<feature type="compositionally biased region" description="Basic residues" evidence="12">
    <location>
        <begin position="496"/>
        <end position="516"/>
    </location>
</feature>
<dbReference type="Pfam" id="PF14700">
    <property type="entry name" value="RPOL_N"/>
    <property type="match status" value="1"/>
</dbReference>
<gene>
    <name evidence="14" type="ORF">RRF57_000777</name>
</gene>
<dbReference type="PANTHER" id="PTHR10102">
    <property type="entry name" value="DNA-DIRECTED RNA POLYMERASE, MITOCHONDRIAL"/>
    <property type="match status" value="1"/>
</dbReference>
<keyword evidence="5 11" id="KW-0808">Transferase</keyword>
<dbReference type="GO" id="GO:0034245">
    <property type="term" value="C:mitochondrial DNA-directed RNA polymerase complex"/>
    <property type="evidence" value="ECO:0007669"/>
    <property type="project" value="TreeGrafter"/>
</dbReference>
<dbReference type="InterPro" id="IPR046950">
    <property type="entry name" value="DNA-dir_Rpol_C_phage-type"/>
</dbReference>
<evidence type="ECO:0000256" key="3">
    <source>
        <dbReference type="ARBA" id="ARBA00009493"/>
    </source>
</evidence>
<dbReference type="Gene3D" id="1.10.287.260">
    <property type="match status" value="1"/>
</dbReference>
<name>A0AAN7UFG7_9PEZI</name>
<evidence type="ECO:0000313" key="15">
    <source>
        <dbReference type="Proteomes" id="UP001305414"/>
    </source>
</evidence>
<organism evidence="14 15">
    <name type="scientific">Xylaria bambusicola</name>
    <dbReference type="NCBI Taxonomy" id="326684"/>
    <lineage>
        <taxon>Eukaryota</taxon>
        <taxon>Fungi</taxon>
        <taxon>Dikarya</taxon>
        <taxon>Ascomycota</taxon>
        <taxon>Pezizomycotina</taxon>
        <taxon>Sordariomycetes</taxon>
        <taxon>Xylariomycetidae</taxon>
        <taxon>Xylariales</taxon>
        <taxon>Xylariaceae</taxon>
        <taxon>Xylaria</taxon>
    </lineage>
</organism>
<dbReference type="GO" id="GO:0003899">
    <property type="term" value="F:DNA-directed RNA polymerase activity"/>
    <property type="evidence" value="ECO:0007669"/>
    <property type="project" value="UniProtKB-EC"/>
</dbReference>
<dbReference type="PANTHER" id="PTHR10102:SF0">
    <property type="entry name" value="DNA-DIRECTED RNA POLYMERASE, MITOCHONDRIAL"/>
    <property type="match status" value="1"/>
</dbReference>
<evidence type="ECO:0000256" key="4">
    <source>
        <dbReference type="ARBA" id="ARBA00022478"/>
    </source>
</evidence>
<keyword evidence="9 11" id="KW-0804">Transcription</keyword>
<dbReference type="InterPro" id="IPR043502">
    <property type="entry name" value="DNA/RNA_pol_sf"/>
</dbReference>
<evidence type="ECO:0000259" key="13">
    <source>
        <dbReference type="SMART" id="SM01311"/>
    </source>
</evidence>
<evidence type="ECO:0000256" key="11">
    <source>
        <dbReference type="RuleBase" id="RU003805"/>
    </source>
</evidence>
<comment type="caution">
    <text evidence="14">The sequence shown here is derived from an EMBL/GenBank/DDBJ whole genome shotgun (WGS) entry which is preliminary data.</text>
</comment>
<evidence type="ECO:0000256" key="1">
    <source>
        <dbReference type="ARBA" id="ARBA00004026"/>
    </source>
</evidence>
<reference evidence="14 15" key="1">
    <citation type="submission" date="2023-10" db="EMBL/GenBank/DDBJ databases">
        <title>Draft genome sequence of Xylaria bambusicola isolate GMP-LS, the root and basal stem rot pathogen of sugarcane in Indonesia.</title>
        <authorList>
            <person name="Selvaraj P."/>
            <person name="Muralishankar V."/>
            <person name="Muruganantham S."/>
            <person name="Sp S."/>
            <person name="Haryani S."/>
            <person name="Lau K.J.X."/>
            <person name="Naqvi N.I."/>
        </authorList>
    </citation>
    <scope>NUCLEOTIDE SEQUENCE [LARGE SCALE GENOMIC DNA]</scope>
    <source>
        <strain evidence="14">GMP-LS</strain>
    </source>
</reference>
<dbReference type="PROSITE" id="PS00489">
    <property type="entry name" value="RNA_POL_PHAGE_2"/>
    <property type="match status" value="1"/>
</dbReference>
<comment type="function">
    <text evidence="1 11">DNA-dependent RNA polymerase catalyzes the transcription of DNA into RNA using the four ribonucleoside triphosphates as substrates.</text>
</comment>
<feature type="compositionally biased region" description="Low complexity" evidence="12">
    <location>
        <begin position="1"/>
        <end position="14"/>
    </location>
</feature>
<accession>A0AAN7UFG7</accession>
<dbReference type="InterPro" id="IPR024075">
    <property type="entry name" value="DNA-dir_RNA_pol_helix_hairp_sf"/>
</dbReference>
<comment type="subcellular location">
    <subcellularLocation>
        <location evidence="2">Mitochondrion</location>
    </subcellularLocation>
</comment>
<comment type="similarity">
    <text evidence="3 11">Belongs to the phage and mitochondrial RNA polymerase family.</text>
</comment>
<dbReference type="Proteomes" id="UP001305414">
    <property type="component" value="Unassembled WGS sequence"/>
</dbReference>
<dbReference type="Gene3D" id="1.10.1320.10">
    <property type="entry name" value="DNA-directed RNA polymerase, N-terminal domain"/>
    <property type="match status" value="1"/>
</dbReference>
<feature type="domain" description="DNA-directed RNA polymerase N-terminal" evidence="13">
    <location>
        <begin position="363"/>
        <end position="692"/>
    </location>
</feature>
<keyword evidence="8" id="KW-0496">Mitochondrion</keyword>
<dbReference type="Gene3D" id="1.10.150.20">
    <property type="entry name" value="5' to 3' exonuclease, C-terminal subdomain"/>
    <property type="match status" value="1"/>
</dbReference>
<evidence type="ECO:0000256" key="6">
    <source>
        <dbReference type="ARBA" id="ARBA00022695"/>
    </source>
</evidence>
<evidence type="ECO:0000313" key="14">
    <source>
        <dbReference type="EMBL" id="KAK5625061.1"/>
    </source>
</evidence>
<dbReference type="GO" id="GO:0001018">
    <property type="term" value="F:mitochondrial promoter sequence-specific DNA binding"/>
    <property type="evidence" value="ECO:0007669"/>
    <property type="project" value="TreeGrafter"/>
</dbReference>
<dbReference type="SMART" id="SM01311">
    <property type="entry name" value="RPOL_N"/>
    <property type="match status" value="1"/>
</dbReference>
<evidence type="ECO:0000256" key="9">
    <source>
        <dbReference type="ARBA" id="ARBA00023163"/>
    </source>
</evidence>
<dbReference type="InterPro" id="IPR002092">
    <property type="entry name" value="DNA-dir_Rpol_phage-type"/>
</dbReference>
<dbReference type="Gene3D" id="1.10.287.280">
    <property type="match status" value="1"/>
</dbReference>
<dbReference type="PROSITE" id="PS00900">
    <property type="entry name" value="RNA_POL_PHAGE_1"/>
    <property type="match status" value="1"/>
</dbReference>
<feature type="region of interest" description="Disordered" evidence="12">
    <location>
        <begin position="496"/>
        <end position="544"/>
    </location>
</feature>
<keyword evidence="7" id="KW-0809">Transit peptide</keyword>
<protein>
    <recommendedName>
        <fullName evidence="11">DNA-directed RNA polymerase</fullName>
        <ecNumber evidence="11">2.7.7.6</ecNumber>
    </recommendedName>
</protein>
<dbReference type="FunFam" id="1.10.150.20:FF:000041">
    <property type="entry name" value="DNA-directed RNA polymerase"/>
    <property type="match status" value="1"/>
</dbReference>
<evidence type="ECO:0000256" key="5">
    <source>
        <dbReference type="ARBA" id="ARBA00022679"/>
    </source>
</evidence>
<evidence type="ECO:0000256" key="8">
    <source>
        <dbReference type="ARBA" id="ARBA00023128"/>
    </source>
</evidence>
<dbReference type="InterPro" id="IPR029262">
    <property type="entry name" value="RPOL_N"/>
</dbReference>
<evidence type="ECO:0000256" key="2">
    <source>
        <dbReference type="ARBA" id="ARBA00004173"/>
    </source>
</evidence>
<dbReference type="Pfam" id="PF00940">
    <property type="entry name" value="RNA_pol"/>
    <property type="match status" value="1"/>
</dbReference>
<dbReference type="GO" id="GO:0006390">
    <property type="term" value="P:mitochondrial transcription"/>
    <property type="evidence" value="ECO:0007669"/>
    <property type="project" value="TreeGrafter"/>
</dbReference>
<sequence>MLLRSRSASRSLSLPHIQTLRRPHLPSRQTSLHPTDTPIAGRRLLVTRHKLAPWRPKINPTPLGSVVAHRPLATTIDDSMRQDEIPFVDHLHPPSLPNSYMQSSSSLPLYYLRDFDPTSPLHVKVQNEVLPRSRVSTTGVPGGIDEMASVFDACLQVNHLERAAHVLKRFSTLGSLPYSDLITLHNNYLRAGIDRALDQPETNWAQSLHSWFEVEIRGKELPFTYETIACMLKISLLSARGSRLNRLVTRYFNMLSEESIGALLDTDILNEQDVGTIAGICEPISDFVMDEVEPITTENEAEESPSLQTTASEILDNKAIPVPEVLPVPQKGLGLKTLRGILSFFDQIEGQDLSKLSIDERREIQSRLEHDCVEAAVSRWRDENQALAKMGRTTTLSKPALNSQLYDWHINLESKLRAEFDLFDESEEKEKKTTEDIDRCQYAPFLKQSSPTRLAAVTIMGVLSCITHHGADKGVPLATLLTSLAKTIEEDIRLQVRQKNKQKRKASFLQARRQRTNKSPGPNMSNTSEPNENSPATPHPQIIDVPTYDNTSWPALIKAKVGAQLLSALLDTAKINVVRSHPKTGELVSQMQPALARTSVHRKGKRVGIIMPNRVLVDLMKKEPRGDYLARHLPMLVEPQPWTKFEQGGFLEYPSQLVRIKNGERDQRIYADAALERGDLDQVSKGLDVLGRTAWQINKSVFYVMLEAWNTGEGIANIPPLDPKIPIPEEPESAGDPMARKQWLKLIKLIENEKSGLHSERCFMNFQLDIARAFRDQSFYFPHNMDFRGRAYPIPAYLNHMGADHVRGLLRFAKGKELGESGLRWLKVQLANVFGFDKASLDEREKFATDHITEIFDSATNPLTGQRWWLKAEDPWQCLAACFELKAALESPDPTKFVSRLPVHQDGTCNGLQHYAALGGDRWGAEQVNLLPGDRPADVYSAVADLVKASIKEDLAANNFMAKAVDGKITRKVVKQTVMTNVYGVTFIGAKAQVLKQIDAAYPNIESETGVPSVVLASYIATKIFKALSTMFRGAHDIQYWLGECAGRVCRALTPEQLERIADDNSSPPKTAKNSRAAPKKPRTNEAMEELLNQFRSTIVWTTPLPVPEEYQSGYPHLLADLTLQVPERSDPVNRRKQLQAFPPNFIHSLDASHMLLSALECDSLGLSFAAVHDSFWTHAADVDVMNRVLRDAFIRIHSEDVIGRLASEFTARYGGSLYLAKVARCTDVEREISAYRRRNRQSMREELLEERERQMLLASKDPADVQRGKEMVTPASIYEKMSSSDVLLPIDELDEPDMDDTSADLGVAEGNDINSTEDPSKVQGLMKVTHFEATMKKMTVATETKSEKQVEYISIWLPLTFPPIPAKGDFDVTQLKSSKYFFS</sequence>
<keyword evidence="15" id="KW-1185">Reference proteome</keyword>
<dbReference type="InterPro" id="IPR037159">
    <property type="entry name" value="RNA_POL_N_sf"/>
</dbReference>
<dbReference type="SUPFAM" id="SSF56672">
    <property type="entry name" value="DNA/RNA polymerases"/>
    <property type="match status" value="1"/>
</dbReference>
<keyword evidence="4 11" id="KW-0240">DNA-directed RNA polymerase</keyword>